<name>A0A560WH89_9MICO</name>
<evidence type="ECO:0000259" key="1">
    <source>
        <dbReference type="Pfam" id="PF12697"/>
    </source>
</evidence>
<dbReference type="PRINTS" id="PR00412">
    <property type="entry name" value="EPOXHYDRLASE"/>
</dbReference>
<dbReference type="AlphaFoldDB" id="A0A560WH89"/>
<organism evidence="2 3">
    <name type="scientific">Marihabitans asiaticum</name>
    <dbReference type="NCBI Taxonomy" id="415218"/>
    <lineage>
        <taxon>Bacteria</taxon>
        <taxon>Bacillati</taxon>
        <taxon>Actinomycetota</taxon>
        <taxon>Actinomycetes</taxon>
        <taxon>Micrococcales</taxon>
        <taxon>Intrasporangiaceae</taxon>
        <taxon>Marihabitans</taxon>
    </lineage>
</organism>
<dbReference type="PRINTS" id="PR00111">
    <property type="entry name" value="ABHYDROLASE"/>
</dbReference>
<reference evidence="2 3" key="1">
    <citation type="submission" date="2019-06" db="EMBL/GenBank/DDBJ databases">
        <title>Sequencing the genomes of 1000 actinobacteria strains.</title>
        <authorList>
            <person name="Klenk H.-P."/>
        </authorList>
    </citation>
    <scope>NUCLEOTIDE SEQUENCE [LARGE SCALE GENOMIC DNA]</scope>
    <source>
        <strain evidence="2 3">DSM 18935</strain>
    </source>
</reference>
<gene>
    <name evidence="2" type="ORF">FB557_0609</name>
</gene>
<evidence type="ECO:0000313" key="2">
    <source>
        <dbReference type="EMBL" id="TWD17051.1"/>
    </source>
</evidence>
<dbReference type="InterPro" id="IPR000639">
    <property type="entry name" value="Epox_hydrolase-like"/>
</dbReference>
<dbReference type="InterPro" id="IPR000073">
    <property type="entry name" value="AB_hydrolase_1"/>
</dbReference>
<dbReference type="PANTHER" id="PTHR46438:SF11">
    <property type="entry name" value="LIPASE-RELATED"/>
    <property type="match status" value="1"/>
</dbReference>
<feature type="domain" description="AB hydrolase-1" evidence="1">
    <location>
        <begin position="52"/>
        <end position="306"/>
    </location>
</feature>
<dbReference type="Pfam" id="PF12697">
    <property type="entry name" value="Abhydrolase_6"/>
    <property type="match status" value="1"/>
</dbReference>
<dbReference type="SUPFAM" id="SSF53474">
    <property type="entry name" value="alpha/beta-Hydrolases"/>
    <property type="match status" value="1"/>
</dbReference>
<evidence type="ECO:0000313" key="3">
    <source>
        <dbReference type="Proteomes" id="UP000315628"/>
    </source>
</evidence>
<dbReference type="OrthoDB" id="9770427at2"/>
<sequence length="321" mass="34714">MSDAAAQPDQQQEVGRQGMGLAEPWGGVSRTVDLDGNVHYVEWEGPKGAPAVVLVHGLGGSHLNWVLLGERLSRRYRVLAPDLVGFGLTRAVDERSASVRHNAKLVRRFLDEVVGDDVILVGNSMGGLISSMVASRSGDGIRGVVLIAPALAAPKSRPGDAAKSLLTLVSSPVRRSVRQRLGRSVTVAGEVEFTLRLCVARWELMDRDVLEAHVDLAHAQLSFREKPRAFREAGQTMISALARHSVTAARLAGIDVPVLLIQGTHDRLVPVSAARWAARLNEDWTYLEMPGVGHVPMIEVPDETMDAITDWAAVELEDQSG</sequence>
<dbReference type="GO" id="GO:0003824">
    <property type="term" value="F:catalytic activity"/>
    <property type="evidence" value="ECO:0007669"/>
    <property type="project" value="InterPro"/>
</dbReference>
<protein>
    <submittedName>
        <fullName evidence="2">Pimeloyl-ACP methyl ester carboxylesterase</fullName>
    </submittedName>
</protein>
<dbReference type="Proteomes" id="UP000315628">
    <property type="component" value="Unassembled WGS sequence"/>
</dbReference>
<accession>A0A560WH89</accession>
<keyword evidence="3" id="KW-1185">Reference proteome</keyword>
<dbReference type="RefSeq" id="WP_144855451.1">
    <property type="nucleotide sequence ID" value="NZ_BAAAYT010000002.1"/>
</dbReference>
<comment type="caution">
    <text evidence="2">The sequence shown here is derived from an EMBL/GenBank/DDBJ whole genome shotgun (WGS) entry which is preliminary data.</text>
</comment>
<dbReference type="PANTHER" id="PTHR46438">
    <property type="entry name" value="ALPHA/BETA-HYDROLASES SUPERFAMILY PROTEIN"/>
    <property type="match status" value="1"/>
</dbReference>
<dbReference type="EMBL" id="VIUW01000001">
    <property type="protein sequence ID" value="TWD17051.1"/>
    <property type="molecule type" value="Genomic_DNA"/>
</dbReference>
<dbReference type="InterPro" id="IPR029058">
    <property type="entry name" value="AB_hydrolase_fold"/>
</dbReference>
<proteinExistence type="predicted"/>
<dbReference type="Gene3D" id="3.40.50.1820">
    <property type="entry name" value="alpha/beta hydrolase"/>
    <property type="match status" value="1"/>
</dbReference>